<proteinExistence type="predicted"/>
<comment type="caution">
    <text evidence="2">The sequence shown here is derived from an EMBL/GenBank/DDBJ whole genome shotgun (WGS) entry which is preliminary data.</text>
</comment>
<accession>A0A5J4JIE3</accession>
<gene>
    <name evidence="2" type="ORF">BpJC7_31960</name>
</gene>
<evidence type="ECO:0000256" key="1">
    <source>
        <dbReference type="SAM" id="MobiDB-lite"/>
    </source>
</evidence>
<dbReference type="AlphaFoldDB" id="A0A5J4JIE3"/>
<organism evidence="2 3">
    <name type="scientific">Weizmannia acidilactici</name>
    <dbReference type="NCBI Taxonomy" id="2607726"/>
    <lineage>
        <taxon>Bacteria</taxon>
        <taxon>Bacillati</taxon>
        <taxon>Bacillota</taxon>
        <taxon>Bacilli</taxon>
        <taxon>Bacillales</taxon>
        <taxon>Bacillaceae</taxon>
        <taxon>Heyndrickxia</taxon>
    </lineage>
</organism>
<dbReference type="Proteomes" id="UP000391919">
    <property type="component" value="Unassembled WGS sequence"/>
</dbReference>
<protein>
    <submittedName>
        <fullName evidence="2">Uncharacterized protein</fullName>
    </submittedName>
</protein>
<keyword evidence="3" id="KW-1185">Reference proteome</keyword>
<name>A0A5J4JIE3_9BACI</name>
<evidence type="ECO:0000313" key="3">
    <source>
        <dbReference type="Proteomes" id="UP000391919"/>
    </source>
</evidence>
<reference evidence="2 3" key="1">
    <citation type="submission" date="2019-09" db="EMBL/GenBank/DDBJ databases">
        <title>Draft genome sequence of Bacillus sp. JC-7.</title>
        <authorList>
            <person name="Tanaka N."/>
            <person name="Shiwa Y."/>
            <person name="Fujita N."/>
            <person name="Tanasupawat S."/>
        </authorList>
    </citation>
    <scope>NUCLEOTIDE SEQUENCE [LARGE SCALE GENOMIC DNA]</scope>
    <source>
        <strain evidence="2 3">JC-7</strain>
    </source>
</reference>
<dbReference type="EMBL" id="BKZQ01000089">
    <property type="protein sequence ID" value="GER71893.1"/>
    <property type="molecule type" value="Genomic_DNA"/>
</dbReference>
<sequence>MGKPPVHNRTGFLPESIGQEGHTRGTETSQYPEEEKAIAISQVAASEQETAQTGGLALRGCRTLIWELQKDGVGEAAWKGLPEKVKAL</sequence>
<feature type="region of interest" description="Disordered" evidence="1">
    <location>
        <begin position="1"/>
        <end position="33"/>
    </location>
</feature>
<evidence type="ECO:0000313" key="2">
    <source>
        <dbReference type="EMBL" id="GER71893.1"/>
    </source>
</evidence>